<dbReference type="Proteomes" id="UP000030460">
    <property type="component" value="Unassembled WGS sequence"/>
</dbReference>
<dbReference type="RefSeq" id="WP_084225569.1">
    <property type="nucleotide sequence ID" value="NZ_CADFGF010000006.1"/>
</dbReference>
<sequence>MERLTADMKPASKVRDALAQYSRKVSRQKFGRNDPCHCGSGRKYKKCCLS</sequence>
<evidence type="ECO:0000313" key="2">
    <source>
        <dbReference type="Proteomes" id="UP000030460"/>
    </source>
</evidence>
<dbReference type="AlphaFoldDB" id="A0A8T6ZH13"/>
<reference evidence="1" key="2">
    <citation type="submission" date="2020-04" db="EMBL/GenBank/DDBJ databases">
        <authorList>
            <person name="Alexandrino P."/>
            <person name="Mendonca T."/>
            <person name="Guaman L."/>
            <person name="Cherix J."/>
            <person name="Lozano-Sakalauskas G."/>
            <person name="Fujita A."/>
            <person name="Filho E.R."/>
            <person name="Long P."/>
            <person name="Padilla G."/>
            <person name="Taciro M.K."/>
            <person name="Gomez J.G."/>
            <person name="Silva L.F."/>
            <person name="Torres M."/>
        </authorList>
    </citation>
    <scope>NUCLEOTIDE SEQUENCE</scope>
    <source>
        <strain evidence="1">LMG 19450</strain>
    </source>
</reference>
<protein>
    <recommendedName>
        <fullName evidence="3">Preprotein translocase subunit SecA</fullName>
    </recommendedName>
</protein>
<dbReference type="SUPFAM" id="SSF103642">
    <property type="entry name" value="Sec-C motif"/>
    <property type="match status" value="1"/>
</dbReference>
<evidence type="ECO:0000313" key="1">
    <source>
        <dbReference type="EMBL" id="NLP63803.1"/>
    </source>
</evidence>
<dbReference type="EMBL" id="JTDB02000006">
    <property type="protein sequence ID" value="NLP63803.1"/>
    <property type="molecule type" value="Genomic_DNA"/>
</dbReference>
<dbReference type="Gene3D" id="3.10.450.50">
    <property type="match status" value="1"/>
</dbReference>
<evidence type="ECO:0008006" key="3">
    <source>
        <dbReference type="Google" id="ProtNLM"/>
    </source>
</evidence>
<proteinExistence type="predicted"/>
<dbReference type="Pfam" id="PF02810">
    <property type="entry name" value="SEC-C"/>
    <property type="match status" value="1"/>
</dbReference>
<gene>
    <name evidence="1" type="ORF">NH14_022105</name>
</gene>
<organism evidence="1 2">
    <name type="scientific">Paraburkholderia sacchari</name>
    <dbReference type="NCBI Taxonomy" id="159450"/>
    <lineage>
        <taxon>Bacteria</taxon>
        <taxon>Pseudomonadati</taxon>
        <taxon>Pseudomonadota</taxon>
        <taxon>Betaproteobacteria</taxon>
        <taxon>Burkholderiales</taxon>
        <taxon>Burkholderiaceae</taxon>
        <taxon>Paraburkholderia</taxon>
    </lineage>
</organism>
<name>A0A8T6ZH13_9BURK</name>
<reference evidence="1" key="1">
    <citation type="journal article" date="2015" name="Genome Announc.">
        <title>Draft Genome Sequence of the Polyhydroxyalkanoate-Producing Bacterium Burkholderia sacchari LMG 19450 Isolated from Brazilian Sugarcane Plantation Soil.</title>
        <authorList>
            <person name="Alexandrino P.M."/>
            <person name="Mendonca T.T."/>
            <person name="Guaman Bautista L.P."/>
            <person name="Cherix J."/>
            <person name="Lozano-Sakalauskas G.C."/>
            <person name="Fujita A."/>
            <person name="Ramos Filho E."/>
            <person name="Long P."/>
            <person name="Padilla G."/>
            <person name="Taciro M.K."/>
            <person name="Gomez J.G."/>
            <person name="Silva L.F."/>
        </authorList>
    </citation>
    <scope>NUCLEOTIDE SEQUENCE</scope>
    <source>
        <strain evidence="1">LMG 19450</strain>
    </source>
</reference>
<keyword evidence="2" id="KW-1185">Reference proteome</keyword>
<dbReference type="InterPro" id="IPR004027">
    <property type="entry name" value="SEC_C_motif"/>
</dbReference>
<accession>A0A8T6ZH13</accession>
<comment type="caution">
    <text evidence="1">The sequence shown here is derived from an EMBL/GenBank/DDBJ whole genome shotgun (WGS) entry which is preliminary data.</text>
</comment>
<dbReference type="OrthoDB" id="570299at2"/>